<feature type="repeat" description="ANK" evidence="10">
    <location>
        <begin position="284"/>
        <end position="316"/>
    </location>
</feature>
<dbReference type="PROSITE" id="PS50297">
    <property type="entry name" value="ANK_REP_REGION"/>
    <property type="match status" value="1"/>
</dbReference>
<dbReference type="InterPro" id="IPR013883">
    <property type="entry name" value="TF_Iwr1_dom"/>
</dbReference>
<keyword evidence="9" id="KW-0539">Nucleus</keyword>
<evidence type="ECO:0000256" key="5">
    <source>
        <dbReference type="ARBA" id="ARBA00017036"/>
    </source>
</evidence>
<evidence type="ECO:0000256" key="10">
    <source>
        <dbReference type="PROSITE-ProRule" id="PRU00023"/>
    </source>
</evidence>
<evidence type="ECO:0000256" key="4">
    <source>
        <dbReference type="ARBA" id="ARBA00010218"/>
    </source>
</evidence>
<accession>A0A8T1VEP0</accession>
<evidence type="ECO:0000256" key="8">
    <source>
        <dbReference type="ARBA" id="ARBA00022927"/>
    </source>
</evidence>
<feature type="compositionally biased region" description="Polar residues" evidence="11">
    <location>
        <begin position="362"/>
        <end position="374"/>
    </location>
</feature>
<evidence type="ECO:0000256" key="3">
    <source>
        <dbReference type="ARBA" id="ARBA00004496"/>
    </source>
</evidence>
<feature type="region of interest" description="Disordered" evidence="11">
    <location>
        <begin position="362"/>
        <end position="388"/>
    </location>
</feature>
<evidence type="ECO:0000256" key="7">
    <source>
        <dbReference type="ARBA" id="ARBA00022490"/>
    </source>
</evidence>
<proteinExistence type="inferred from homology"/>
<feature type="compositionally biased region" description="Polar residues" evidence="11">
    <location>
        <begin position="1"/>
        <end position="12"/>
    </location>
</feature>
<feature type="compositionally biased region" description="Acidic residues" evidence="11">
    <location>
        <begin position="418"/>
        <end position="459"/>
    </location>
</feature>
<comment type="similarity">
    <text evidence="4">Belongs to the IWR1/SLC7A6OS family.</text>
</comment>
<evidence type="ECO:0000256" key="1">
    <source>
        <dbReference type="ARBA" id="ARBA00003202"/>
    </source>
</evidence>
<comment type="subcellular location">
    <subcellularLocation>
        <location evidence="3">Cytoplasm</location>
    </subcellularLocation>
    <subcellularLocation>
        <location evidence="2">Nucleus</location>
    </subcellularLocation>
</comment>
<keyword evidence="10" id="KW-0040">ANK repeat</keyword>
<evidence type="ECO:0000256" key="2">
    <source>
        <dbReference type="ARBA" id="ARBA00004123"/>
    </source>
</evidence>
<dbReference type="Pfam" id="PF08574">
    <property type="entry name" value="Iwr1"/>
    <property type="match status" value="1"/>
</dbReference>
<feature type="region of interest" description="Disordered" evidence="11">
    <location>
        <begin position="1"/>
        <end position="43"/>
    </location>
</feature>
<dbReference type="GO" id="GO:0005634">
    <property type="term" value="C:nucleus"/>
    <property type="evidence" value="ECO:0007669"/>
    <property type="project" value="UniProtKB-SubCell"/>
</dbReference>
<dbReference type="PANTHER" id="PTHR31196:SF2">
    <property type="entry name" value="RNA POLYMERASE II NUCLEAR LOCALIZATION PROTEIN SLC7A6OS-RELATED"/>
    <property type="match status" value="1"/>
</dbReference>
<keyword evidence="14" id="KW-1185">Reference proteome</keyword>
<dbReference type="Proteomes" id="UP000694044">
    <property type="component" value="Unassembled WGS sequence"/>
</dbReference>
<dbReference type="GO" id="GO:0005737">
    <property type="term" value="C:cytoplasm"/>
    <property type="evidence" value="ECO:0007669"/>
    <property type="project" value="UniProtKB-SubCell"/>
</dbReference>
<feature type="domain" description="Transcription factor Iwr1" evidence="12">
    <location>
        <begin position="348"/>
        <end position="445"/>
    </location>
</feature>
<dbReference type="PROSITE" id="PS50088">
    <property type="entry name" value="ANK_REPEAT"/>
    <property type="match status" value="1"/>
</dbReference>
<comment type="function">
    <text evidence="1">Directs RNA polymerase II nuclear import.</text>
</comment>
<feature type="compositionally biased region" description="Acidic residues" evidence="11">
    <location>
        <begin position="469"/>
        <end position="481"/>
    </location>
</feature>
<reference evidence="13" key="1">
    <citation type="submission" date="2021-02" db="EMBL/GenBank/DDBJ databases">
        <authorList>
            <person name="Palmer J.M."/>
        </authorList>
    </citation>
    <scope>NUCLEOTIDE SEQUENCE</scope>
    <source>
        <strain evidence="13">SCRP734</strain>
    </source>
</reference>
<dbReference type="OrthoDB" id="5406014at2759"/>
<gene>
    <name evidence="13" type="ORF">PHYPSEUDO_009911</name>
</gene>
<dbReference type="PANTHER" id="PTHR31196">
    <property type="entry name" value="RNA POLYMERASE II NUCLEAR LOCALIZATION PROTEIN SLC7A6OS-RELATED"/>
    <property type="match status" value="1"/>
</dbReference>
<name>A0A8T1VEP0_9STRA</name>
<evidence type="ECO:0000259" key="12">
    <source>
        <dbReference type="Pfam" id="PF08574"/>
    </source>
</evidence>
<keyword evidence="7" id="KW-0963">Cytoplasm</keyword>
<keyword evidence="8" id="KW-0653">Protein transport</keyword>
<evidence type="ECO:0000313" key="13">
    <source>
        <dbReference type="EMBL" id="KAG7378578.1"/>
    </source>
</evidence>
<evidence type="ECO:0000256" key="9">
    <source>
        <dbReference type="ARBA" id="ARBA00023242"/>
    </source>
</evidence>
<feature type="region of interest" description="Disordered" evidence="11">
    <location>
        <begin position="418"/>
        <end position="481"/>
    </location>
</feature>
<comment type="caution">
    <text evidence="13">The sequence shown here is derived from an EMBL/GenBank/DDBJ whole genome shotgun (WGS) entry which is preliminary data.</text>
</comment>
<dbReference type="AlphaFoldDB" id="A0A8T1VEP0"/>
<feature type="region of interest" description="Disordered" evidence="11">
    <location>
        <begin position="136"/>
        <end position="172"/>
    </location>
</feature>
<organism evidence="13 14">
    <name type="scientific">Phytophthora pseudosyringae</name>
    <dbReference type="NCBI Taxonomy" id="221518"/>
    <lineage>
        <taxon>Eukaryota</taxon>
        <taxon>Sar</taxon>
        <taxon>Stramenopiles</taxon>
        <taxon>Oomycota</taxon>
        <taxon>Peronosporomycetes</taxon>
        <taxon>Peronosporales</taxon>
        <taxon>Peronosporaceae</taxon>
        <taxon>Phytophthora</taxon>
    </lineage>
</organism>
<dbReference type="InterPro" id="IPR040218">
    <property type="entry name" value="SLC7A6OS"/>
</dbReference>
<dbReference type="EMBL" id="JAGDFM010000412">
    <property type="protein sequence ID" value="KAG7378578.1"/>
    <property type="molecule type" value="Genomic_DNA"/>
</dbReference>
<sequence>MVDQTSPTSTTVAARRHGTTPSTSASRAARVSKPKPEAHEKPSFVFLRLKRKRTDDPMECLVVHSEPDSKRSKAASTDLLQAFTKLSTTEKRFVFKHIDTMEQPIGPGRVKWTERLKRKARSLKDEHADMMAKKHIAPVFQSDPTASKQTEKRVKQQQSRSKARRNEEALKSRGLQPVVEIKEKQTMELHGIRLVDLQVSAAPSTEKTQEGTDAEILEKSKADVVTVNGTRLKPTRVLNPHERELDEAIWTAFRANDFAPFFQIVHARRPELRADPTTFQRPADGRTILMAAGLHGRSDVIEVLLRSGTTSVLQQDWEEATAAVFAKRGGHANVETALLACEEAEHEKDYVYDVYCVDISASEGQDSPQDTATTSKHDSEQTSVNGVPIVSVSSEVHRWLSEDMPSDAVEEYMLESDIDSNEEVDGLSEDSNDEDNVANDYPDEESSDESQADSEDLDEIGARRRWQNSEDEYTERDDLDY</sequence>
<protein>
    <recommendedName>
        <fullName evidence="5">Probable RNA polymerase II nuclear localization protein SLC7A6OS</fullName>
    </recommendedName>
</protein>
<evidence type="ECO:0000256" key="11">
    <source>
        <dbReference type="SAM" id="MobiDB-lite"/>
    </source>
</evidence>
<evidence type="ECO:0000313" key="14">
    <source>
        <dbReference type="Proteomes" id="UP000694044"/>
    </source>
</evidence>
<dbReference type="GO" id="GO:0015031">
    <property type="term" value="P:protein transport"/>
    <property type="evidence" value="ECO:0007669"/>
    <property type="project" value="UniProtKB-KW"/>
</dbReference>
<dbReference type="InterPro" id="IPR002110">
    <property type="entry name" value="Ankyrin_rpt"/>
</dbReference>
<evidence type="ECO:0000256" key="6">
    <source>
        <dbReference type="ARBA" id="ARBA00022448"/>
    </source>
</evidence>
<keyword evidence="6" id="KW-0813">Transport</keyword>